<protein>
    <submittedName>
        <fullName evidence="3">O-acetyltransferase OatA</fullName>
        <ecNumber evidence="3">2.3.1.-</ecNumber>
    </submittedName>
</protein>
<dbReference type="InterPro" id="IPR050879">
    <property type="entry name" value="Acyltransferase_3"/>
</dbReference>
<dbReference type="AlphaFoldDB" id="A0A4P7PSJ8"/>
<keyword evidence="3" id="KW-0012">Acyltransferase</keyword>
<dbReference type="PANTHER" id="PTHR23028">
    <property type="entry name" value="ACETYLTRANSFERASE"/>
    <property type="match status" value="1"/>
</dbReference>
<dbReference type="GO" id="GO:0016747">
    <property type="term" value="F:acyltransferase activity, transferring groups other than amino-acyl groups"/>
    <property type="evidence" value="ECO:0007669"/>
    <property type="project" value="InterPro"/>
</dbReference>
<feature type="transmembrane region" description="Helical" evidence="1">
    <location>
        <begin position="7"/>
        <end position="28"/>
    </location>
</feature>
<feature type="transmembrane region" description="Helical" evidence="1">
    <location>
        <begin position="278"/>
        <end position="294"/>
    </location>
</feature>
<dbReference type="EC" id="2.3.1.-" evidence="3"/>
<organism evidence="3 4">
    <name type="scientific">Flavobacterium sangjuense</name>
    <dbReference type="NCBI Taxonomy" id="2518177"/>
    <lineage>
        <taxon>Bacteria</taxon>
        <taxon>Pseudomonadati</taxon>
        <taxon>Bacteroidota</taxon>
        <taxon>Flavobacteriia</taxon>
        <taxon>Flavobacteriales</taxon>
        <taxon>Flavobacteriaceae</taxon>
        <taxon>Flavobacterium</taxon>
    </lineage>
</organism>
<keyword evidence="3" id="KW-0808">Transferase</keyword>
<dbReference type="GO" id="GO:0016020">
    <property type="term" value="C:membrane"/>
    <property type="evidence" value="ECO:0007669"/>
    <property type="project" value="TreeGrafter"/>
</dbReference>
<dbReference type="Pfam" id="PF01757">
    <property type="entry name" value="Acyl_transf_3"/>
    <property type="match status" value="1"/>
</dbReference>
<dbReference type="GO" id="GO:0000271">
    <property type="term" value="P:polysaccharide biosynthetic process"/>
    <property type="evidence" value="ECO:0007669"/>
    <property type="project" value="TreeGrafter"/>
</dbReference>
<dbReference type="OrthoDB" id="290051at2"/>
<feature type="transmembrane region" description="Helical" evidence="1">
    <location>
        <begin position="219"/>
        <end position="240"/>
    </location>
</feature>
<keyword evidence="1" id="KW-0472">Membrane</keyword>
<proteinExistence type="predicted"/>
<dbReference type="EMBL" id="CP038810">
    <property type="protein sequence ID" value="QBZ97908.1"/>
    <property type="molecule type" value="Genomic_DNA"/>
</dbReference>
<sequence>MKIKQLFFLNGLNELRAIAALLVVLHHIELNNTINSFHSNFSFSNYFIGNIGQNGVFLFFVLSGFLISYLLLLEKEKNQTIQLKKFFLRRIYRIWPLYYFVFAIAVILIPLLATNFDIFKEDPLSYNQIIDTHNYGIKGILFYLFFMPNVALWSGYLMVGCSQAWSVGVEEQFYLIWPLLILFLNRKIIIRVFLLLFFVFPIAIFLAKNGFIPYPFSVIMVSIPFHFMAIGSIGGYFFFYKKELVERYTKSKFLYALIVMLILLFVSVPVFRIEVQEIVVSLLFLALILCSINDKNPIVFRNKQFAFLGKISYGIYMYHTFVMFLVFPFINKFYTYNQNGFIYNLLIYPLIFIITILISYLSYKYFESKFIEIKDSKYKTV</sequence>
<feature type="transmembrane region" description="Helical" evidence="1">
    <location>
        <begin position="48"/>
        <end position="73"/>
    </location>
</feature>
<evidence type="ECO:0000313" key="4">
    <source>
        <dbReference type="Proteomes" id="UP000296862"/>
    </source>
</evidence>
<dbReference type="RefSeq" id="WP_136151838.1">
    <property type="nucleotide sequence ID" value="NZ_CP038810.1"/>
</dbReference>
<feature type="transmembrane region" description="Helical" evidence="1">
    <location>
        <begin position="94"/>
        <end position="113"/>
    </location>
</feature>
<feature type="transmembrane region" description="Helical" evidence="1">
    <location>
        <begin position="315"/>
        <end position="335"/>
    </location>
</feature>
<dbReference type="PANTHER" id="PTHR23028:SF53">
    <property type="entry name" value="ACYL_TRANSF_3 DOMAIN-CONTAINING PROTEIN"/>
    <property type="match status" value="1"/>
</dbReference>
<dbReference type="Proteomes" id="UP000296862">
    <property type="component" value="Chromosome"/>
</dbReference>
<gene>
    <name evidence="3" type="primary">oatA_2</name>
    <name evidence="3" type="ORF">GS03_01406</name>
</gene>
<keyword evidence="1" id="KW-0812">Transmembrane</keyword>
<evidence type="ECO:0000259" key="2">
    <source>
        <dbReference type="Pfam" id="PF01757"/>
    </source>
</evidence>
<accession>A0A4P7PSJ8</accession>
<evidence type="ECO:0000256" key="1">
    <source>
        <dbReference type="SAM" id="Phobius"/>
    </source>
</evidence>
<feature type="domain" description="Acyltransferase 3" evidence="2">
    <location>
        <begin position="11"/>
        <end position="363"/>
    </location>
</feature>
<feature type="transmembrane region" description="Helical" evidence="1">
    <location>
        <begin position="341"/>
        <end position="363"/>
    </location>
</feature>
<reference evidence="3 4" key="1">
    <citation type="submission" date="2019-04" db="EMBL/GenBank/DDBJ databases">
        <title>Flavobacterium sp. GS03.</title>
        <authorList>
            <person name="Kim H."/>
        </authorList>
    </citation>
    <scope>NUCLEOTIDE SEQUENCE [LARGE SCALE GENOMIC DNA]</scope>
    <source>
        <strain evidence="3 4">GS03</strain>
    </source>
</reference>
<dbReference type="InterPro" id="IPR002656">
    <property type="entry name" value="Acyl_transf_3_dom"/>
</dbReference>
<name>A0A4P7PSJ8_9FLAO</name>
<keyword evidence="4" id="KW-1185">Reference proteome</keyword>
<feature type="transmembrane region" description="Helical" evidence="1">
    <location>
        <begin position="252"/>
        <end position="272"/>
    </location>
</feature>
<feature type="transmembrane region" description="Helical" evidence="1">
    <location>
        <begin position="140"/>
        <end position="167"/>
    </location>
</feature>
<evidence type="ECO:0000313" key="3">
    <source>
        <dbReference type="EMBL" id="QBZ97908.1"/>
    </source>
</evidence>
<feature type="transmembrane region" description="Helical" evidence="1">
    <location>
        <begin position="188"/>
        <end position="207"/>
    </location>
</feature>
<keyword evidence="1" id="KW-1133">Transmembrane helix</keyword>
<dbReference type="KEGG" id="fsn:GS03_01406"/>